<dbReference type="InterPro" id="IPR036282">
    <property type="entry name" value="Glutathione-S-Trfase_C_sf"/>
</dbReference>
<evidence type="ECO:0000259" key="3">
    <source>
        <dbReference type="PROSITE" id="PS50404"/>
    </source>
</evidence>
<evidence type="ECO:0000256" key="2">
    <source>
        <dbReference type="ARBA" id="ARBA00022679"/>
    </source>
</evidence>
<keyword evidence="2 5" id="KW-0808">Transferase</keyword>
<feature type="domain" description="GST C-terminal" evidence="4">
    <location>
        <begin position="90"/>
        <end position="218"/>
    </location>
</feature>
<dbReference type="AlphaFoldDB" id="A0A2W5N844"/>
<proteinExistence type="inferred from homology"/>
<dbReference type="InterPro" id="IPR036249">
    <property type="entry name" value="Thioredoxin-like_sf"/>
</dbReference>
<protein>
    <submittedName>
        <fullName evidence="5">Glutathione S-transferase</fullName>
    </submittedName>
</protein>
<comment type="caution">
    <text evidence="5">The sequence shown here is derived from an EMBL/GenBank/DDBJ whole genome shotgun (WGS) entry which is preliminary data.</text>
</comment>
<dbReference type="SUPFAM" id="SSF52833">
    <property type="entry name" value="Thioredoxin-like"/>
    <property type="match status" value="1"/>
</dbReference>
<dbReference type="InterPro" id="IPR040079">
    <property type="entry name" value="Glutathione_S-Trfase"/>
</dbReference>
<comment type="similarity">
    <text evidence="1">Belongs to the GST superfamily.</text>
</comment>
<dbReference type="Pfam" id="PF13409">
    <property type="entry name" value="GST_N_2"/>
    <property type="match status" value="1"/>
</dbReference>
<evidence type="ECO:0000313" key="5">
    <source>
        <dbReference type="EMBL" id="PZQ49666.1"/>
    </source>
</evidence>
<dbReference type="SFLD" id="SFLDS00019">
    <property type="entry name" value="Glutathione_Transferase_(cytos"/>
    <property type="match status" value="1"/>
</dbReference>
<dbReference type="PANTHER" id="PTHR44051">
    <property type="entry name" value="GLUTATHIONE S-TRANSFERASE-RELATED"/>
    <property type="match status" value="1"/>
</dbReference>
<dbReference type="EMBL" id="QFPW01000006">
    <property type="protein sequence ID" value="PZQ49666.1"/>
    <property type="molecule type" value="Genomic_DNA"/>
</dbReference>
<dbReference type="InterPro" id="IPR010987">
    <property type="entry name" value="Glutathione-S-Trfase_C-like"/>
</dbReference>
<accession>A0A2W5N844</accession>
<dbReference type="SFLD" id="SFLDG00358">
    <property type="entry name" value="Main_(cytGST)"/>
    <property type="match status" value="1"/>
</dbReference>
<dbReference type="Proteomes" id="UP000249185">
    <property type="component" value="Unassembled WGS sequence"/>
</dbReference>
<evidence type="ECO:0000259" key="4">
    <source>
        <dbReference type="PROSITE" id="PS50405"/>
    </source>
</evidence>
<name>A0A2W5N844_RHOSU</name>
<dbReference type="PROSITE" id="PS50404">
    <property type="entry name" value="GST_NTER"/>
    <property type="match status" value="1"/>
</dbReference>
<gene>
    <name evidence="5" type="ORF">DI556_09340</name>
</gene>
<dbReference type="SFLD" id="SFLDG01150">
    <property type="entry name" value="Main.1:_Beta-like"/>
    <property type="match status" value="1"/>
</dbReference>
<dbReference type="FunFam" id="3.40.30.10:FF:000039">
    <property type="entry name" value="Glutathione S-transferase domain"/>
    <property type="match status" value="1"/>
</dbReference>
<reference evidence="5 6" key="1">
    <citation type="submission" date="2017-08" db="EMBL/GenBank/DDBJ databases">
        <title>Infants hospitalized years apart are colonized by the same room-sourced microbial strains.</title>
        <authorList>
            <person name="Brooks B."/>
            <person name="Olm M.R."/>
            <person name="Firek B.A."/>
            <person name="Baker R."/>
            <person name="Thomas B.C."/>
            <person name="Morowitz M.J."/>
            <person name="Banfield J.F."/>
        </authorList>
    </citation>
    <scope>NUCLEOTIDE SEQUENCE [LARGE SCALE GENOMIC DNA]</scope>
    <source>
        <strain evidence="5">S2_005_002_R2_34</strain>
    </source>
</reference>
<dbReference type="SUPFAM" id="SSF47616">
    <property type="entry name" value="GST C-terminal domain-like"/>
    <property type="match status" value="1"/>
</dbReference>
<dbReference type="PROSITE" id="PS50405">
    <property type="entry name" value="GST_CTER"/>
    <property type="match status" value="1"/>
</dbReference>
<sequence length="218" mass="24066">MTKSGITVLGRATSMNVQAVLWGLAELGLDWERRDFGGRFGGTATPEFRAMNPNGLVPVMTDGAVTMFESGAILRYLAARHGAAPFWPADPVARAPVEMWAEWGKVTMQGHFAAPIFYPLYFVAAAERNVAAVEAAIRTFDADLAILEAQLGDRPYVTGDDFTLADIMVGQTLYRYFTIDIHREHRPVLSAYYGRLTDRPAYQRHVMVDYSSLKVAGA</sequence>
<dbReference type="Gene3D" id="1.20.1050.10">
    <property type="match status" value="1"/>
</dbReference>
<dbReference type="CDD" id="cd03047">
    <property type="entry name" value="GST_N_2"/>
    <property type="match status" value="1"/>
</dbReference>
<feature type="domain" description="GST N-terminal" evidence="3">
    <location>
        <begin position="4"/>
        <end position="85"/>
    </location>
</feature>
<evidence type="ECO:0000313" key="6">
    <source>
        <dbReference type="Proteomes" id="UP000249185"/>
    </source>
</evidence>
<dbReference type="Pfam" id="PF13410">
    <property type="entry name" value="GST_C_2"/>
    <property type="match status" value="1"/>
</dbReference>
<dbReference type="PANTHER" id="PTHR44051:SF19">
    <property type="entry name" value="DISULFIDE-BOND OXIDOREDUCTASE YFCG"/>
    <property type="match status" value="1"/>
</dbReference>
<organism evidence="5 6">
    <name type="scientific">Rhodovulum sulfidophilum</name>
    <name type="common">Rhodobacter sulfidophilus</name>
    <dbReference type="NCBI Taxonomy" id="35806"/>
    <lineage>
        <taxon>Bacteria</taxon>
        <taxon>Pseudomonadati</taxon>
        <taxon>Pseudomonadota</taxon>
        <taxon>Alphaproteobacteria</taxon>
        <taxon>Rhodobacterales</taxon>
        <taxon>Paracoccaceae</taxon>
        <taxon>Rhodovulum</taxon>
    </lineage>
</organism>
<evidence type="ECO:0000256" key="1">
    <source>
        <dbReference type="ARBA" id="ARBA00007409"/>
    </source>
</evidence>
<dbReference type="GO" id="GO:0016740">
    <property type="term" value="F:transferase activity"/>
    <property type="evidence" value="ECO:0007669"/>
    <property type="project" value="UniProtKB-KW"/>
</dbReference>
<dbReference type="InterPro" id="IPR004045">
    <property type="entry name" value="Glutathione_S-Trfase_N"/>
</dbReference>
<dbReference type="Gene3D" id="3.40.30.10">
    <property type="entry name" value="Glutaredoxin"/>
    <property type="match status" value="1"/>
</dbReference>